<evidence type="ECO:0000313" key="1">
    <source>
        <dbReference type="EMBL" id="CAJ1973206.1"/>
    </source>
</evidence>
<dbReference type="Proteomes" id="UP001189624">
    <property type="component" value="Chromosome 9"/>
</dbReference>
<organism evidence="1 2">
    <name type="scientific">Sphenostylis stenocarpa</name>
    <dbReference type="NCBI Taxonomy" id="92480"/>
    <lineage>
        <taxon>Eukaryota</taxon>
        <taxon>Viridiplantae</taxon>
        <taxon>Streptophyta</taxon>
        <taxon>Embryophyta</taxon>
        <taxon>Tracheophyta</taxon>
        <taxon>Spermatophyta</taxon>
        <taxon>Magnoliopsida</taxon>
        <taxon>eudicotyledons</taxon>
        <taxon>Gunneridae</taxon>
        <taxon>Pentapetalae</taxon>
        <taxon>rosids</taxon>
        <taxon>fabids</taxon>
        <taxon>Fabales</taxon>
        <taxon>Fabaceae</taxon>
        <taxon>Papilionoideae</taxon>
        <taxon>50 kb inversion clade</taxon>
        <taxon>NPAAA clade</taxon>
        <taxon>indigoferoid/millettioid clade</taxon>
        <taxon>Phaseoleae</taxon>
        <taxon>Sphenostylis</taxon>
    </lineage>
</organism>
<gene>
    <name evidence="1" type="ORF">AYBTSS11_LOCUS25266</name>
</gene>
<proteinExistence type="predicted"/>
<keyword evidence="2" id="KW-1185">Reference proteome</keyword>
<evidence type="ECO:0000313" key="2">
    <source>
        <dbReference type="Proteomes" id="UP001189624"/>
    </source>
</evidence>
<name>A0AA86VPV7_9FABA</name>
<sequence length="52" mass="5746">MDAVAVAVTDVNEGAAFNANQPRWSPMPPLKLLQLVVQPQLSQFSIRQKVLK</sequence>
<dbReference type="Gramene" id="rna-AYBTSS11_LOCUS25266">
    <property type="protein sequence ID" value="CAJ1973206.1"/>
    <property type="gene ID" value="gene-AYBTSS11_LOCUS25266"/>
</dbReference>
<reference evidence="1" key="1">
    <citation type="submission" date="2023-10" db="EMBL/GenBank/DDBJ databases">
        <authorList>
            <person name="Domelevo Entfellner J.-B."/>
        </authorList>
    </citation>
    <scope>NUCLEOTIDE SEQUENCE</scope>
</reference>
<dbReference type="AlphaFoldDB" id="A0AA86VPV7"/>
<protein>
    <submittedName>
        <fullName evidence="1">Uncharacterized protein</fullName>
    </submittedName>
</protein>
<dbReference type="EMBL" id="OY731406">
    <property type="protein sequence ID" value="CAJ1973206.1"/>
    <property type="molecule type" value="Genomic_DNA"/>
</dbReference>
<accession>A0AA86VPV7</accession>